<feature type="non-terminal residue" evidence="2">
    <location>
        <position position="188"/>
    </location>
</feature>
<proteinExistence type="predicted"/>
<dbReference type="AlphaFoldDB" id="A0AA35W1N8"/>
<feature type="region of interest" description="Disordered" evidence="1">
    <location>
        <begin position="1"/>
        <end position="22"/>
    </location>
</feature>
<accession>A0AA35W1N8</accession>
<sequence>DVFFIESDEDENNEEEEREGRGGDIQLTHLERAEMNRARVSGHVMSCDVPCDCHVLCSGEDSKETGVWKLSEQTQRLPSGQRSKCTCITFDYRILILRWNLDLPVLSVSMVTQGMTMKIRFMKRLTGADEVSFAPGNGGGKVMFSSCDQVQMKLTQLELNSVRLVSSSNCIGNDLGLSETPPTASVPK</sequence>
<evidence type="ECO:0000313" key="2">
    <source>
        <dbReference type="EMBL" id="CAI7992035.1"/>
    </source>
</evidence>
<protein>
    <submittedName>
        <fullName evidence="2">Uncharacterized protein</fullName>
    </submittedName>
</protein>
<name>A0AA35W1N8_GEOBA</name>
<evidence type="ECO:0000313" key="3">
    <source>
        <dbReference type="Proteomes" id="UP001174909"/>
    </source>
</evidence>
<dbReference type="EMBL" id="CASHTH010000135">
    <property type="protein sequence ID" value="CAI7992035.1"/>
    <property type="molecule type" value="Genomic_DNA"/>
</dbReference>
<comment type="caution">
    <text evidence="2">The sequence shown here is derived from an EMBL/GenBank/DDBJ whole genome shotgun (WGS) entry which is preliminary data.</text>
</comment>
<evidence type="ECO:0000256" key="1">
    <source>
        <dbReference type="SAM" id="MobiDB-lite"/>
    </source>
</evidence>
<dbReference type="Proteomes" id="UP001174909">
    <property type="component" value="Unassembled WGS sequence"/>
</dbReference>
<reference evidence="2" key="1">
    <citation type="submission" date="2023-03" db="EMBL/GenBank/DDBJ databases">
        <authorList>
            <person name="Steffen K."/>
            <person name="Cardenas P."/>
        </authorList>
    </citation>
    <scope>NUCLEOTIDE SEQUENCE</scope>
</reference>
<keyword evidence="3" id="KW-1185">Reference proteome</keyword>
<gene>
    <name evidence="2" type="ORF">GBAR_LOCUS905</name>
</gene>
<organism evidence="2 3">
    <name type="scientific">Geodia barretti</name>
    <name type="common">Barrett's horny sponge</name>
    <dbReference type="NCBI Taxonomy" id="519541"/>
    <lineage>
        <taxon>Eukaryota</taxon>
        <taxon>Metazoa</taxon>
        <taxon>Porifera</taxon>
        <taxon>Demospongiae</taxon>
        <taxon>Heteroscleromorpha</taxon>
        <taxon>Tetractinellida</taxon>
        <taxon>Astrophorina</taxon>
        <taxon>Geodiidae</taxon>
        <taxon>Geodia</taxon>
    </lineage>
</organism>
<feature type="compositionally biased region" description="Acidic residues" evidence="1">
    <location>
        <begin position="1"/>
        <end position="17"/>
    </location>
</feature>